<proteinExistence type="predicted"/>
<dbReference type="EMBL" id="MCFH01000041">
    <property type="protein sequence ID" value="ORX45159.1"/>
    <property type="molecule type" value="Genomic_DNA"/>
</dbReference>
<reference evidence="2 3" key="2">
    <citation type="submission" date="2016-08" db="EMBL/GenBank/DDBJ databases">
        <title>Pervasive Adenine N6-methylation of Active Genes in Fungi.</title>
        <authorList>
            <consortium name="DOE Joint Genome Institute"/>
            <person name="Mondo S.J."/>
            <person name="Dannebaum R.O."/>
            <person name="Kuo R.C."/>
            <person name="Labutti K."/>
            <person name="Haridas S."/>
            <person name="Kuo A."/>
            <person name="Salamov A."/>
            <person name="Ahrendt S.R."/>
            <person name="Lipzen A."/>
            <person name="Sullivan W."/>
            <person name="Andreopoulos W.B."/>
            <person name="Clum A."/>
            <person name="Lindquist E."/>
            <person name="Daum C."/>
            <person name="Ramamoorthy G.K."/>
            <person name="Gryganskyi A."/>
            <person name="Culley D."/>
            <person name="Magnuson J.K."/>
            <person name="James T.Y."/>
            <person name="O'Malley M.A."/>
            <person name="Stajich J.E."/>
            <person name="Spatafora J.W."/>
            <person name="Visel A."/>
            <person name="Grigoriev I.V."/>
        </authorList>
    </citation>
    <scope>NUCLEOTIDE SEQUENCE [LARGE SCALE GENOMIC DNA]</scope>
    <source>
        <strain evidence="3">finn</strain>
    </source>
</reference>
<comment type="caution">
    <text evidence="2">The sequence shown here is derived from an EMBL/GenBank/DDBJ whole genome shotgun (WGS) entry which is preliminary data.</text>
</comment>
<feature type="compositionally biased region" description="Low complexity" evidence="1">
    <location>
        <begin position="194"/>
        <end position="203"/>
    </location>
</feature>
<reference evidence="2 3" key="1">
    <citation type="submission" date="2016-08" db="EMBL/GenBank/DDBJ databases">
        <title>Genomes of anaerobic fungi encode conserved fungal cellulosomes for biomass hydrolysis.</title>
        <authorList>
            <consortium name="DOE Joint Genome Institute"/>
            <person name="Haitjema C.H."/>
            <person name="Gilmore S.P."/>
            <person name="Henske J.K."/>
            <person name="Solomon K.V."/>
            <person name="De Groot R."/>
            <person name="Kuo A."/>
            <person name="Mondo S.J."/>
            <person name="Salamov A.A."/>
            <person name="Labutti K."/>
            <person name="Zhao Z."/>
            <person name="Chiniquy J."/>
            <person name="Barry K."/>
            <person name="Brewer H.M."/>
            <person name="Purvine S.O."/>
            <person name="Wright A.T."/>
            <person name="Boxma B."/>
            <person name="Van Alen T."/>
            <person name="Hackstein J.H."/>
            <person name="Baker S.E."/>
            <person name="Grigoriev I.V."/>
            <person name="O'Malley M.A."/>
        </authorList>
    </citation>
    <scope>NUCLEOTIDE SEQUENCE [LARGE SCALE GENOMIC DNA]</scope>
    <source>
        <strain evidence="3">finn</strain>
    </source>
</reference>
<dbReference type="AlphaFoldDB" id="A0A1Y1V2P8"/>
<dbReference type="Proteomes" id="UP000193719">
    <property type="component" value="Unassembled WGS sequence"/>
</dbReference>
<accession>A0A1Y1V2P8</accession>
<gene>
    <name evidence="2" type="ORF">BCR36DRAFT_414621</name>
</gene>
<keyword evidence="3" id="KW-1185">Reference proteome</keyword>
<feature type="region of interest" description="Disordered" evidence="1">
    <location>
        <begin position="553"/>
        <end position="688"/>
    </location>
</feature>
<feature type="compositionally biased region" description="Low complexity" evidence="1">
    <location>
        <begin position="298"/>
        <end position="315"/>
    </location>
</feature>
<feature type="compositionally biased region" description="Acidic residues" evidence="1">
    <location>
        <begin position="605"/>
        <end position="616"/>
    </location>
</feature>
<protein>
    <submittedName>
        <fullName evidence="2">Uncharacterized protein</fullName>
    </submittedName>
</protein>
<feature type="compositionally biased region" description="Basic and acidic residues" evidence="1">
    <location>
        <begin position="24"/>
        <end position="34"/>
    </location>
</feature>
<feature type="region of interest" description="Disordered" evidence="1">
    <location>
        <begin position="298"/>
        <end position="317"/>
    </location>
</feature>
<feature type="compositionally biased region" description="Low complexity" evidence="1">
    <location>
        <begin position="364"/>
        <end position="378"/>
    </location>
</feature>
<sequence length="688" mass="78384">MDNSISVTNSSNVENIFIKHKNNLEKNEKTEEVKPSISKNTTSENRKFITNDFVDENDFDENEDYIEDDDDDYSDESYEFDEAENAQEAFEAKYYHNRRTSSSNNKSSYTNKISLKKVNTLLAGQNIMVIDKNQLSETINNNSLFSTVPQTLPSQLDISKNDDDVSNQNSYINLAAICKSSSLNSCKSEENESNEINEIVNESTTSLSNDSVEKTKETSEQTLSTSQNDSNDNDDNKAKKNKKSSKKYKNSKPYQFVTEDIEGFIKSKKTKSKKRNETSSKPNSNSDSIDQLNSIQQIESSSQTQQTTTVTNNKSPYQISIDNRKQIHIQYGSNTPIKISDKNIAVIINPTSVNESDIQELLISPSKSHSKNNKPSIPVISSSPYTKNHNKNNHNNNEGSYKPRSPKKSSVEINEITTSPIKNKKNSNNKSSIADSPLFVESCPPLIKTNTYKTMKNNKAYSVNQSSIDYKYSLLDEYNMKKSASPTDDNKYKNRFLKDEFENNTEQQKLSKKERKVSKKLLKNKKLNEEFEALNSTRQTYIVNNGDDEIYQNIFGGQCDPESDNEQSMSKKGHKKNKSINKETTLEETLLIKNKNNKKNKKQLEEEDEKDEEIEIESTIKKQNKRKETKNVKNKNNGNDDGLSRKHTKKSKHQELELIEGNIDDDLFSIAGKPSSAKNNKNKRSARK</sequence>
<feature type="region of interest" description="Disordered" evidence="1">
    <location>
        <begin position="364"/>
        <end position="412"/>
    </location>
</feature>
<evidence type="ECO:0000313" key="2">
    <source>
        <dbReference type="EMBL" id="ORX45159.1"/>
    </source>
</evidence>
<feature type="region of interest" description="Disordered" evidence="1">
    <location>
        <begin position="267"/>
        <end position="289"/>
    </location>
</feature>
<name>A0A1Y1V2P8_9FUNG</name>
<feature type="compositionally biased region" description="Basic residues" evidence="1">
    <location>
        <begin position="239"/>
        <end position="250"/>
    </location>
</feature>
<dbReference type="OrthoDB" id="2160257at2759"/>
<feature type="region of interest" description="Disordered" evidence="1">
    <location>
        <begin position="194"/>
        <end position="251"/>
    </location>
</feature>
<feature type="region of interest" description="Disordered" evidence="1">
    <location>
        <begin position="24"/>
        <end position="44"/>
    </location>
</feature>
<evidence type="ECO:0000313" key="3">
    <source>
        <dbReference type="Proteomes" id="UP000193719"/>
    </source>
</evidence>
<organism evidence="2 3">
    <name type="scientific">Piromyces finnis</name>
    <dbReference type="NCBI Taxonomy" id="1754191"/>
    <lineage>
        <taxon>Eukaryota</taxon>
        <taxon>Fungi</taxon>
        <taxon>Fungi incertae sedis</taxon>
        <taxon>Chytridiomycota</taxon>
        <taxon>Chytridiomycota incertae sedis</taxon>
        <taxon>Neocallimastigomycetes</taxon>
        <taxon>Neocallimastigales</taxon>
        <taxon>Neocallimastigaceae</taxon>
        <taxon>Piromyces</taxon>
    </lineage>
</organism>
<evidence type="ECO:0000256" key="1">
    <source>
        <dbReference type="SAM" id="MobiDB-lite"/>
    </source>
</evidence>